<proteinExistence type="predicted"/>
<keyword evidence="2" id="KW-1185">Reference proteome</keyword>
<evidence type="ECO:0000313" key="2">
    <source>
        <dbReference type="Proteomes" id="UP000256710"/>
    </source>
</evidence>
<protein>
    <submittedName>
        <fullName evidence="1">Uncharacterized protein</fullName>
    </submittedName>
</protein>
<name>A0ABY1V0Z2_9BURK</name>
<dbReference type="Proteomes" id="UP000256710">
    <property type="component" value="Unassembled WGS sequence"/>
</dbReference>
<comment type="caution">
    <text evidence="1">The sequence shown here is derived from an EMBL/GenBank/DDBJ whole genome shotgun (WGS) entry which is preliminary data.</text>
</comment>
<sequence length="28" mass="3353">MRTIKHDVARGQLLLYRADERVESLRLL</sequence>
<organism evidence="1 2">
    <name type="scientific">Cupriavidus neocaledonicus</name>
    <dbReference type="NCBI Taxonomy" id="1040979"/>
    <lineage>
        <taxon>Bacteria</taxon>
        <taxon>Pseudomonadati</taxon>
        <taxon>Pseudomonadota</taxon>
        <taxon>Betaproteobacteria</taxon>
        <taxon>Burkholderiales</taxon>
        <taxon>Burkholderiaceae</taxon>
        <taxon>Cupriavidus</taxon>
    </lineage>
</organism>
<dbReference type="EMBL" id="OFTC01000017">
    <property type="protein sequence ID" value="SOZ36082.1"/>
    <property type="molecule type" value="Genomic_DNA"/>
</dbReference>
<evidence type="ECO:0000313" key="1">
    <source>
        <dbReference type="EMBL" id="SOZ36082.1"/>
    </source>
</evidence>
<accession>A0ABY1V0Z2</accession>
<gene>
    <name evidence="1" type="ORF">CBM2605_A240084</name>
</gene>
<reference evidence="1 2" key="1">
    <citation type="submission" date="2018-01" db="EMBL/GenBank/DDBJ databases">
        <authorList>
            <person name="Clerissi C."/>
        </authorList>
    </citation>
    <scope>NUCLEOTIDE SEQUENCE [LARGE SCALE GENOMIC DNA]</scope>
    <source>
        <strain evidence="1">Cupriavidus taiwanensis STM 6082</strain>
    </source>
</reference>